<dbReference type="AlphaFoldDB" id="E2BLU4"/>
<organism evidence="2">
    <name type="scientific">Harpegnathos saltator</name>
    <name type="common">Jerdon's jumping ant</name>
    <dbReference type="NCBI Taxonomy" id="610380"/>
    <lineage>
        <taxon>Eukaryota</taxon>
        <taxon>Metazoa</taxon>
        <taxon>Ecdysozoa</taxon>
        <taxon>Arthropoda</taxon>
        <taxon>Hexapoda</taxon>
        <taxon>Insecta</taxon>
        <taxon>Pterygota</taxon>
        <taxon>Neoptera</taxon>
        <taxon>Endopterygota</taxon>
        <taxon>Hymenoptera</taxon>
        <taxon>Apocrita</taxon>
        <taxon>Aculeata</taxon>
        <taxon>Formicoidea</taxon>
        <taxon>Formicidae</taxon>
        <taxon>Ponerinae</taxon>
        <taxon>Ponerini</taxon>
        <taxon>Harpegnathos</taxon>
    </lineage>
</organism>
<proteinExistence type="predicted"/>
<protein>
    <recommendedName>
        <fullName evidence="3">DUF4817 domain-containing protein</fullName>
    </recommendedName>
</protein>
<name>E2BLU4_HARSA</name>
<evidence type="ECO:0000313" key="1">
    <source>
        <dbReference type="EMBL" id="EFN83336.1"/>
    </source>
</evidence>
<dbReference type="InParanoid" id="E2BLU4"/>
<dbReference type="EMBL" id="GL449038">
    <property type="protein sequence ID" value="EFN83336.1"/>
    <property type="molecule type" value="Genomic_DNA"/>
</dbReference>
<feature type="non-terminal residue" evidence="1">
    <location>
        <position position="1"/>
    </location>
</feature>
<evidence type="ECO:0000313" key="2">
    <source>
        <dbReference type="Proteomes" id="UP000008237"/>
    </source>
</evidence>
<gene>
    <name evidence="1" type="ORF">EAI_01333</name>
</gene>
<evidence type="ECO:0008006" key="3">
    <source>
        <dbReference type="Google" id="ProtNLM"/>
    </source>
</evidence>
<accession>E2BLU4</accession>
<keyword evidence="2" id="KW-1185">Reference proteome</keyword>
<reference evidence="1 2" key="1">
    <citation type="journal article" date="2010" name="Science">
        <title>Genomic comparison of the ants Camponotus floridanus and Harpegnathos saltator.</title>
        <authorList>
            <person name="Bonasio R."/>
            <person name="Zhang G."/>
            <person name="Ye C."/>
            <person name="Mutti N.S."/>
            <person name="Fang X."/>
            <person name="Qin N."/>
            <person name="Donahue G."/>
            <person name="Yang P."/>
            <person name="Li Q."/>
            <person name="Li C."/>
            <person name="Zhang P."/>
            <person name="Huang Z."/>
            <person name="Berger S.L."/>
            <person name="Reinberg D."/>
            <person name="Wang J."/>
            <person name="Liebig J."/>
        </authorList>
    </citation>
    <scope>NUCLEOTIDE SEQUENCE [LARGE SCALE GENOMIC DNA]</scope>
    <source>
        <strain evidence="1 2">R22 G/1</strain>
    </source>
</reference>
<dbReference type="Proteomes" id="UP000008237">
    <property type="component" value="Unassembled WGS sequence"/>
</dbReference>
<sequence>LCSRTVLAKVRRFHESGSVRDRPRPGRPRSVRVDAVIDRVRDSVSRDPALSTRKRSRALDVSRSSLMRLSTCIQRLDLHLRAYKVQ</sequence>
<feature type="non-terminal residue" evidence="1">
    <location>
        <position position="86"/>
    </location>
</feature>
<dbReference type="OMA" id="RRMCHNM"/>